<keyword evidence="1" id="KW-1133">Transmembrane helix</keyword>
<organism evidence="2 3">
    <name type="scientific">Mycobacterium phage Taptic</name>
    <dbReference type="NCBI Taxonomy" id="1920305"/>
    <lineage>
        <taxon>Viruses</taxon>
        <taxon>Duplodnaviria</taxon>
        <taxon>Heunggongvirae</taxon>
        <taxon>Uroviricota</taxon>
        <taxon>Caudoviricetes</taxon>
        <taxon>Northamptonvirus</taxon>
        <taxon>Northamptonvirus taptic</taxon>
    </lineage>
</organism>
<dbReference type="Proteomes" id="UP000225735">
    <property type="component" value="Segment"/>
</dbReference>
<feature type="transmembrane region" description="Helical" evidence="1">
    <location>
        <begin position="98"/>
        <end position="117"/>
    </location>
</feature>
<reference evidence="2 3" key="1">
    <citation type="submission" date="2016-11" db="EMBL/GenBank/DDBJ databases">
        <authorList>
            <person name="Seier E.R."/>
            <person name="Hipwell C.M."/>
            <person name="Kelliher A.B."/>
            <person name="Lando N.A."/>
            <person name="Tsaousis B.E."/>
            <person name="Esposito E.C."/>
            <person name="Heckman E.L."/>
            <person name="Mageeney C.M."/>
            <person name="Kenna M.A."/>
            <person name="Ware V.C."/>
            <person name="Garlena R.A."/>
            <person name="Russell D.A."/>
            <person name="Pope W.H."/>
            <person name="Jacobs-Sera D."/>
            <person name="Hendrix R.W."/>
            <person name="Hatfull G.F."/>
        </authorList>
    </citation>
    <scope>NUCLEOTIDE SEQUENCE [LARGE SCALE GENOMIC DNA]</scope>
</reference>
<proteinExistence type="predicted"/>
<evidence type="ECO:0000256" key="1">
    <source>
        <dbReference type="SAM" id="Phobius"/>
    </source>
</evidence>
<feature type="transmembrane region" description="Helical" evidence="1">
    <location>
        <begin position="55"/>
        <end position="78"/>
    </location>
</feature>
<feature type="transmembrane region" description="Helical" evidence="1">
    <location>
        <begin position="150"/>
        <end position="169"/>
    </location>
</feature>
<name>A0A1J0MDJ7_9CAUD</name>
<keyword evidence="1" id="KW-0812">Transmembrane</keyword>
<gene>
    <name evidence="2" type="ORF">SEA_TAPTIC_12</name>
</gene>
<protein>
    <submittedName>
        <fullName evidence="2">Uncharacterized protein</fullName>
    </submittedName>
</protein>
<feature type="transmembrane region" description="Helical" evidence="1">
    <location>
        <begin position="124"/>
        <end position="144"/>
    </location>
</feature>
<keyword evidence="3" id="KW-1185">Reference proteome</keyword>
<sequence length="205" mass="23080">MPGSAAAVHPDVWAQNLRRRHLHLVAAAAPPVMTRDEIDAVALRMAARYQRLEEYARLSTVLISVLPLIYGALTIAYGQELWAYSPIYRTALTVPYAPQSWGLVFITLGTLSLLFAWRRHHRAMSVVSILLALALSMFMLTFAAEAVASGNLSAVPPAVIYGLFSLAFLNRSRLAWEEFVDETGWMWSRSRMNLLSRWRSRRPHG</sequence>
<evidence type="ECO:0000313" key="3">
    <source>
        <dbReference type="Proteomes" id="UP000225735"/>
    </source>
</evidence>
<evidence type="ECO:0000313" key="2">
    <source>
        <dbReference type="EMBL" id="APD19242.1"/>
    </source>
</evidence>
<accession>A0A1J0MDJ7</accession>
<keyword evidence="1" id="KW-0472">Membrane</keyword>
<dbReference type="EMBL" id="KY130461">
    <property type="protein sequence ID" value="APD19242.1"/>
    <property type="molecule type" value="Genomic_DNA"/>
</dbReference>